<keyword evidence="2" id="KW-1185">Reference proteome</keyword>
<dbReference type="RefSeq" id="WP_161857925.1">
    <property type="nucleotide sequence ID" value="NZ_CP047491.1"/>
</dbReference>
<accession>A0ABX6IUS3</accession>
<evidence type="ECO:0000313" key="1">
    <source>
        <dbReference type="EMBL" id="QHQ38593.1"/>
    </source>
</evidence>
<gene>
    <name evidence="1" type="ORF">GTQ55_06065</name>
</gene>
<proteinExistence type="predicted"/>
<name>A0ABX6IUS3_9GAMM</name>
<reference evidence="1 2" key="1">
    <citation type="submission" date="2020-01" db="EMBL/GenBank/DDBJ databases">
        <title>The possibility of degradation of plastic by Microbulbifer hydrolyticus IRE-31.</title>
        <authorList>
            <person name="Liu L."/>
        </authorList>
    </citation>
    <scope>NUCLEOTIDE SEQUENCE [LARGE SCALE GENOMIC DNA]</scope>
    <source>
        <strain evidence="1 2">IRE-31</strain>
    </source>
</reference>
<sequence length="133" mass="15017">MDSFIAPIPKIHFDAGQSLLNEKDWIALGTDAWELMKEFEVGANVLIYVSHDQADPVFTHRAEFFGLIDNPVDMKKAEVEGYRPNTAVGEPWVCYWRIGKVEKLVEPIPFGSVQLKSGRYLTSYPRGPMATKS</sequence>
<evidence type="ECO:0000313" key="2">
    <source>
        <dbReference type="Proteomes" id="UP000464675"/>
    </source>
</evidence>
<protein>
    <submittedName>
        <fullName evidence="1">Uncharacterized protein</fullName>
    </submittedName>
</protein>
<dbReference type="Proteomes" id="UP000464675">
    <property type="component" value="Chromosome"/>
</dbReference>
<dbReference type="EMBL" id="CP047491">
    <property type="protein sequence ID" value="QHQ38593.1"/>
    <property type="molecule type" value="Genomic_DNA"/>
</dbReference>
<organism evidence="1 2">
    <name type="scientific">Microbulbifer hydrolyticus</name>
    <dbReference type="NCBI Taxonomy" id="48074"/>
    <lineage>
        <taxon>Bacteria</taxon>
        <taxon>Pseudomonadati</taxon>
        <taxon>Pseudomonadota</taxon>
        <taxon>Gammaproteobacteria</taxon>
        <taxon>Cellvibrionales</taxon>
        <taxon>Microbulbiferaceae</taxon>
        <taxon>Microbulbifer</taxon>
    </lineage>
</organism>